<dbReference type="InterPro" id="IPR048634">
    <property type="entry name" value="SecD_SecF_C"/>
</dbReference>
<feature type="region of interest" description="Disordered" evidence="8">
    <location>
        <begin position="332"/>
        <end position="351"/>
    </location>
</feature>
<feature type="transmembrane region" description="Helical" evidence="9">
    <location>
        <begin position="374"/>
        <end position="392"/>
    </location>
</feature>
<evidence type="ECO:0000256" key="4">
    <source>
        <dbReference type="ARBA" id="ARBA00022692"/>
    </source>
</evidence>
<evidence type="ECO:0000256" key="3">
    <source>
        <dbReference type="ARBA" id="ARBA00022475"/>
    </source>
</evidence>
<keyword evidence="5 9" id="KW-1133">Transmembrane helix</keyword>
<feature type="transmembrane region" description="Helical" evidence="9">
    <location>
        <begin position="812"/>
        <end position="835"/>
    </location>
</feature>
<feature type="transmembrane region" description="Helical" evidence="9">
    <location>
        <begin position="738"/>
        <end position="759"/>
    </location>
</feature>
<evidence type="ECO:0000259" key="10">
    <source>
        <dbReference type="PROSITE" id="PS50156"/>
    </source>
</evidence>
<dbReference type="GO" id="GO:0018996">
    <property type="term" value="P:molting cycle, collagen and cuticulin-based cuticle"/>
    <property type="evidence" value="ECO:0007669"/>
    <property type="project" value="TreeGrafter"/>
</dbReference>
<dbReference type="GO" id="GO:0005886">
    <property type="term" value="C:plasma membrane"/>
    <property type="evidence" value="ECO:0007669"/>
    <property type="project" value="UniProtKB-SubCell"/>
</dbReference>
<dbReference type="PRINTS" id="PR00702">
    <property type="entry name" value="ACRIFLAVINRP"/>
</dbReference>
<evidence type="ECO:0000256" key="2">
    <source>
        <dbReference type="ARBA" id="ARBA00005585"/>
    </source>
</evidence>
<protein>
    <recommendedName>
        <fullName evidence="10">SSD domain-containing protein</fullName>
    </recommendedName>
</protein>
<sequence>MLPDVEKHLTRLFYKLGWRIGQNPLLTLGILSISTLTLFCGLIKLEQSTDIRDFVPSDAESRYETKVAERFARVDKGSFYSIQIVGYAKDGGNLLRKNHSDQLQGFLDTAMDLTVEKDGEIFTYKGNCRPYCEVNAPLSAFLTVFPVMEEPFHYPQALVYGTPLYIGNNIFEVTTDNSTGAITGFGLAVIRFLVIVENPKIVMLWEEQVKALYKDYDLLDLILWSDGLLAEEIDRLGYSTAPLIGLSVLLLITFFLVTSMRADSVRSKPWEALIGILVPVIAIGASFGVLAICGIKMQPIIVATLFLVLSVGTDDAFIMMRAWDRTIDHRRGPPPASGASTASHCSTSTSSSLEEVPSIAVRTAEMLAESGSSIAITTLTNMLSFGVGIFSSTPAIRALCIYSTSAIFACFVYQITFYTAVIALSGRRESKRLSSVLCCVKASKNKAPESPVVKAIFRLANLAHDAFFDLIIKISQSTSFKVALVFIMAAYWAGSCFSLTYLRSDLTVNKLALPDSVLIKFQERLERAQAEMQILSVFVTKPADLRKEDNRLRTKRMVKEFEHAMFSYGKNSTLFWLSDYEEYVTMMSDDVFTYTELPSFLYTPGYTHWKAFVHIHEKECAKDSPKCIDSFLLNTGFTSVVRFYDRVPQLENWRKIAAKYADMGVVPFNENSLFTDQSSSIAFTVESSLLAALAFMAVSCLLFIPSFSLVFFAIISIASVNIGVFGVLVFCGVELDPLSMAAMLMSVGFSVDYTAHITYHFYKSEEATPEGKLRFALSAIGWPMIQCALSTILAVSPLLLKPSYIAHVFFETVVFVIFIGVFHGLVFIPALLLSLPDDCMGESLGSNYRAISTRANRYFLQPAILSDLSSSSLRDPEAPIKF</sequence>
<dbReference type="Proteomes" id="UP001328107">
    <property type="component" value="Unassembled WGS sequence"/>
</dbReference>
<dbReference type="AlphaFoldDB" id="A0AAN5C2S9"/>
<dbReference type="FunFam" id="1.20.1640.10:FF:000013">
    <property type="entry name" value="PaTched Related family"/>
    <property type="match status" value="1"/>
</dbReference>
<reference evidence="12" key="1">
    <citation type="submission" date="2022-10" db="EMBL/GenBank/DDBJ databases">
        <title>Genome assembly of Pristionchus species.</title>
        <authorList>
            <person name="Yoshida K."/>
            <person name="Sommer R.J."/>
        </authorList>
    </citation>
    <scope>NUCLEOTIDE SEQUENCE [LARGE SCALE GENOMIC DNA]</scope>
    <source>
        <strain evidence="12">RS5460</strain>
    </source>
</reference>
<feature type="transmembrane region" description="Helical" evidence="9">
    <location>
        <begin position="20"/>
        <end position="43"/>
    </location>
</feature>
<comment type="caution">
    <text evidence="11">The sequence shown here is derived from an EMBL/GenBank/DDBJ whole genome shotgun (WGS) entry which is preliminary data.</text>
</comment>
<gene>
    <name evidence="11" type="ORF">PMAYCL1PPCAC_05073</name>
</gene>
<dbReference type="GO" id="GO:0006897">
    <property type="term" value="P:endocytosis"/>
    <property type="evidence" value="ECO:0007669"/>
    <property type="project" value="TreeGrafter"/>
</dbReference>
<dbReference type="GO" id="GO:0030659">
    <property type="term" value="C:cytoplasmic vesicle membrane"/>
    <property type="evidence" value="ECO:0007669"/>
    <property type="project" value="TreeGrafter"/>
</dbReference>
<evidence type="ECO:0000313" key="12">
    <source>
        <dbReference type="Proteomes" id="UP001328107"/>
    </source>
</evidence>
<keyword evidence="12" id="KW-1185">Reference proteome</keyword>
<feature type="transmembrane region" description="Helical" evidence="9">
    <location>
        <begin position="681"/>
        <end position="704"/>
    </location>
</feature>
<keyword evidence="7" id="KW-0325">Glycoprotein</keyword>
<dbReference type="GO" id="GO:0022857">
    <property type="term" value="F:transmembrane transporter activity"/>
    <property type="evidence" value="ECO:0007669"/>
    <property type="project" value="InterPro"/>
</dbReference>
<feature type="transmembrane region" description="Helical" evidence="9">
    <location>
        <begin position="779"/>
        <end position="800"/>
    </location>
</feature>
<proteinExistence type="inferred from homology"/>
<feature type="domain" description="SSD" evidence="10">
    <location>
        <begin position="240"/>
        <end position="424"/>
    </location>
</feature>
<accession>A0AAN5C2S9</accession>
<organism evidence="11 12">
    <name type="scientific">Pristionchus mayeri</name>
    <dbReference type="NCBI Taxonomy" id="1317129"/>
    <lineage>
        <taxon>Eukaryota</taxon>
        <taxon>Metazoa</taxon>
        <taxon>Ecdysozoa</taxon>
        <taxon>Nematoda</taxon>
        <taxon>Chromadorea</taxon>
        <taxon>Rhabditida</taxon>
        <taxon>Rhabditina</taxon>
        <taxon>Diplogasteromorpha</taxon>
        <taxon>Diplogasteroidea</taxon>
        <taxon>Neodiplogasteridae</taxon>
        <taxon>Pristionchus</taxon>
    </lineage>
</organism>
<dbReference type="InterPro" id="IPR003392">
    <property type="entry name" value="PTHD_SSD"/>
</dbReference>
<dbReference type="InterPro" id="IPR001036">
    <property type="entry name" value="Acrflvin-R"/>
</dbReference>
<dbReference type="SUPFAM" id="SSF82866">
    <property type="entry name" value="Multidrug efflux transporter AcrB transmembrane domain"/>
    <property type="match status" value="2"/>
</dbReference>
<keyword evidence="6 9" id="KW-0472">Membrane</keyword>
<feature type="transmembrane region" description="Helical" evidence="9">
    <location>
        <begin position="710"/>
        <end position="731"/>
    </location>
</feature>
<dbReference type="InterPro" id="IPR051697">
    <property type="entry name" value="Patched_domain-protein"/>
</dbReference>
<dbReference type="PROSITE" id="PS50156">
    <property type="entry name" value="SSD"/>
    <property type="match status" value="1"/>
</dbReference>
<dbReference type="PANTHER" id="PTHR10796:SF104">
    <property type="entry name" value="SSD DOMAIN-CONTAINING PROTEIN"/>
    <property type="match status" value="1"/>
</dbReference>
<evidence type="ECO:0000256" key="8">
    <source>
        <dbReference type="SAM" id="MobiDB-lite"/>
    </source>
</evidence>
<feature type="transmembrane region" description="Helical" evidence="9">
    <location>
        <begin position="482"/>
        <end position="502"/>
    </location>
</feature>
<dbReference type="InterPro" id="IPR000731">
    <property type="entry name" value="SSD"/>
</dbReference>
<evidence type="ECO:0000256" key="5">
    <source>
        <dbReference type="ARBA" id="ARBA00022989"/>
    </source>
</evidence>
<feature type="transmembrane region" description="Helical" evidence="9">
    <location>
        <begin position="243"/>
        <end position="260"/>
    </location>
</feature>
<keyword evidence="3" id="KW-1003">Cell membrane</keyword>
<dbReference type="Pfam" id="PF02355">
    <property type="entry name" value="SecD_SecF_C"/>
    <property type="match status" value="1"/>
</dbReference>
<evidence type="ECO:0000256" key="1">
    <source>
        <dbReference type="ARBA" id="ARBA00004651"/>
    </source>
</evidence>
<feature type="compositionally biased region" description="Low complexity" evidence="8">
    <location>
        <begin position="337"/>
        <end position="351"/>
    </location>
</feature>
<feature type="transmembrane region" description="Helical" evidence="9">
    <location>
        <begin position="272"/>
        <end position="293"/>
    </location>
</feature>
<dbReference type="Gene3D" id="1.20.1640.10">
    <property type="entry name" value="Multidrug efflux transporter AcrB transmembrane domain"/>
    <property type="match status" value="2"/>
</dbReference>
<dbReference type="Pfam" id="PF02460">
    <property type="entry name" value="Patched"/>
    <property type="match status" value="1"/>
</dbReference>
<feature type="transmembrane region" description="Helical" evidence="9">
    <location>
        <begin position="399"/>
        <end position="424"/>
    </location>
</feature>
<comment type="similarity">
    <text evidence="2">Belongs to the patched family.</text>
</comment>
<keyword evidence="4 9" id="KW-0812">Transmembrane</keyword>
<evidence type="ECO:0000256" key="9">
    <source>
        <dbReference type="SAM" id="Phobius"/>
    </source>
</evidence>
<evidence type="ECO:0000256" key="7">
    <source>
        <dbReference type="ARBA" id="ARBA00023180"/>
    </source>
</evidence>
<name>A0AAN5C2S9_9BILA</name>
<evidence type="ECO:0000313" key="11">
    <source>
        <dbReference type="EMBL" id="GMR34878.1"/>
    </source>
</evidence>
<dbReference type="EMBL" id="BTRK01000002">
    <property type="protein sequence ID" value="GMR34878.1"/>
    <property type="molecule type" value="Genomic_DNA"/>
</dbReference>
<comment type="subcellular location">
    <subcellularLocation>
        <location evidence="1">Cell membrane</location>
        <topology evidence="1">Multi-pass membrane protein</topology>
    </subcellularLocation>
</comment>
<evidence type="ECO:0000256" key="6">
    <source>
        <dbReference type="ARBA" id="ARBA00023136"/>
    </source>
</evidence>
<dbReference type="PANTHER" id="PTHR10796">
    <property type="entry name" value="PATCHED-RELATED"/>
    <property type="match status" value="1"/>
</dbReference>